<evidence type="ECO:0000313" key="2">
    <source>
        <dbReference type="Proteomes" id="UP000315949"/>
    </source>
</evidence>
<accession>A0A5C5U474</accession>
<evidence type="ECO:0000313" key="1">
    <source>
        <dbReference type="EMBL" id="TWT20518.1"/>
    </source>
</evidence>
<organism evidence="1 2">
    <name type="scientific">Luteimonas wenzhouensis</name>
    <dbReference type="NCBI Taxonomy" id="2599615"/>
    <lineage>
        <taxon>Bacteria</taxon>
        <taxon>Pseudomonadati</taxon>
        <taxon>Pseudomonadota</taxon>
        <taxon>Gammaproteobacteria</taxon>
        <taxon>Lysobacterales</taxon>
        <taxon>Lysobacteraceae</taxon>
        <taxon>Luteimonas</taxon>
    </lineage>
</organism>
<dbReference type="Proteomes" id="UP000315949">
    <property type="component" value="Unassembled WGS sequence"/>
</dbReference>
<proteinExistence type="predicted"/>
<dbReference type="OrthoDB" id="6026512at2"/>
<reference evidence="1 2" key="1">
    <citation type="submission" date="2019-07" db="EMBL/GenBank/DDBJ databases">
        <title>Luteimonas sp. YD-1 nov., isolated from acidic soil.</title>
        <authorList>
            <person name="Zhou J."/>
        </authorList>
    </citation>
    <scope>NUCLEOTIDE SEQUENCE [LARGE SCALE GENOMIC DNA]</scope>
    <source>
        <strain evidence="1 2">YD-1</strain>
    </source>
</reference>
<gene>
    <name evidence="1" type="ORF">FQY79_04025</name>
</gene>
<dbReference type="EMBL" id="VOHE01000002">
    <property type="protein sequence ID" value="TWT20518.1"/>
    <property type="molecule type" value="Genomic_DNA"/>
</dbReference>
<dbReference type="AlphaFoldDB" id="A0A5C5U474"/>
<protein>
    <submittedName>
        <fullName evidence="1">Uncharacterized protein</fullName>
    </submittedName>
</protein>
<dbReference type="RefSeq" id="WP_146311060.1">
    <property type="nucleotide sequence ID" value="NZ_VOHE01000002.1"/>
</dbReference>
<sequence>MIDPQAQHEAIARLFELVRAGDVDSLEFSQLDSLVYSGLERTYQVNDEDHDAHGVVRTTAN</sequence>
<name>A0A5C5U474_9GAMM</name>
<comment type="caution">
    <text evidence="1">The sequence shown here is derived from an EMBL/GenBank/DDBJ whole genome shotgun (WGS) entry which is preliminary data.</text>
</comment>
<keyword evidence="2" id="KW-1185">Reference proteome</keyword>